<keyword evidence="1" id="KW-0813">Transport</keyword>
<dbReference type="AlphaFoldDB" id="A0A971M694"/>
<evidence type="ECO:0000256" key="4">
    <source>
        <dbReference type="ARBA" id="ARBA00022982"/>
    </source>
</evidence>
<dbReference type="PROSITE" id="PS51379">
    <property type="entry name" value="4FE4S_FER_2"/>
    <property type="match status" value="1"/>
</dbReference>
<dbReference type="GO" id="GO:0046872">
    <property type="term" value="F:metal ion binding"/>
    <property type="evidence" value="ECO:0007669"/>
    <property type="project" value="UniProtKB-KW"/>
</dbReference>
<evidence type="ECO:0000256" key="1">
    <source>
        <dbReference type="ARBA" id="ARBA00022448"/>
    </source>
</evidence>
<dbReference type="GO" id="GO:0005886">
    <property type="term" value="C:plasma membrane"/>
    <property type="evidence" value="ECO:0007669"/>
    <property type="project" value="TreeGrafter"/>
</dbReference>
<dbReference type="InterPro" id="IPR017900">
    <property type="entry name" value="4Fe4S_Fe_S_CS"/>
</dbReference>
<dbReference type="Pfam" id="PF12801">
    <property type="entry name" value="Fer4_5"/>
    <property type="match status" value="2"/>
</dbReference>
<keyword evidence="7" id="KW-0812">Transmembrane</keyword>
<feature type="domain" description="4Fe-4S ferredoxin-type" evidence="8">
    <location>
        <begin position="199"/>
        <end position="228"/>
    </location>
</feature>
<dbReference type="Proteomes" id="UP000777265">
    <property type="component" value="Unassembled WGS sequence"/>
</dbReference>
<dbReference type="InterPro" id="IPR051684">
    <property type="entry name" value="Electron_Trans/Redox"/>
</dbReference>
<dbReference type="SUPFAM" id="SSF54862">
    <property type="entry name" value="4Fe-4S ferredoxins"/>
    <property type="match status" value="1"/>
</dbReference>
<keyword evidence="5" id="KW-0408">Iron</keyword>
<feature type="transmembrane region" description="Helical" evidence="7">
    <location>
        <begin position="90"/>
        <end position="109"/>
    </location>
</feature>
<evidence type="ECO:0000313" key="9">
    <source>
        <dbReference type="EMBL" id="NLW36554.1"/>
    </source>
</evidence>
<sequence>MLAVLGQWSFYGIFRCPFLVPFVDCQNCPVITCWGRITTLFWGFWLFLPLSAILFGRAFCGWLCPGGLVNQMIGKIAIFKLRTRNPLLKIAPLGLGVGLAVALFLWLGYHNPRSMVPIRVGEFWSAIRLSFEHASPFWLTRTFVVLGLVAAGLIVANLWCRFACPTGGLMELVKRIALFRVFKTSACNDCNACLRVCEMGTRPDEVNCTNCGDCLKICPVDAIQFGRKKK</sequence>
<dbReference type="GO" id="GO:0051539">
    <property type="term" value="F:4 iron, 4 sulfur cluster binding"/>
    <property type="evidence" value="ECO:0007669"/>
    <property type="project" value="UniProtKB-KW"/>
</dbReference>
<name>A0A971M694_9BACT</name>
<protein>
    <submittedName>
        <fullName evidence="9">4Fe-4S binding protein</fullName>
    </submittedName>
</protein>
<organism evidence="9 10">
    <name type="scientific">Syntrophorhabdus aromaticivorans</name>
    <dbReference type="NCBI Taxonomy" id="328301"/>
    <lineage>
        <taxon>Bacteria</taxon>
        <taxon>Pseudomonadati</taxon>
        <taxon>Thermodesulfobacteriota</taxon>
        <taxon>Syntrophorhabdia</taxon>
        <taxon>Syntrophorhabdales</taxon>
        <taxon>Syntrophorhabdaceae</taxon>
        <taxon>Syntrophorhabdus</taxon>
    </lineage>
</organism>
<evidence type="ECO:0000259" key="8">
    <source>
        <dbReference type="PROSITE" id="PS51379"/>
    </source>
</evidence>
<evidence type="ECO:0000256" key="5">
    <source>
        <dbReference type="ARBA" id="ARBA00023004"/>
    </source>
</evidence>
<feature type="transmembrane region" description="Helical" evidence="7">
    <location>
        <begin position="138"/>
        <end position="160"/>
    </location>
</feature>
<keyword evidence="6" id="KW-0411">Iron-sulfur</keyword>
<gene>
    <name evidence="9" type="ORF">GXY80_13920</name>
</gene>
<keyword evidence="3" id="KW-0479">Metal-binding</keyword>
<evidence type="ECO:0000256" key="6">
    <source>
        <dbReference type="ARBA" id="ARBA00023014"/>
    </source>
</evidence>
<evidence type="ECO:0000313" key="10">
    <source>
        <dbReference type="Proteomes" id="UP000777265"/>
    </source>
</evidence>
<accession>A0A971M694</accession>
<proteinExistence type="predicted"/>
<dbReference type="EMBL" id="JAAYEE010000265">
    <property type="protein sequence ID" value="NLW36554.1"/>
    <property type="molecule type" value="Genomic_DNA"/>
</dbReference>
<keyword evidence="4" id="KW-0249">Electron transport</keyword>
<comment type="caution">
    <text evidence="9">The sequence shown here is derived from an EMBL/GenBank/DDBJ whole genome shotgun (WGS) entry which is preliminary data.</text>
</comment>
<dbReference type="PANTHER" id="PTHR30176:SF3">
    <property type="entry name" value="FERREDOXIN-TYPE PROTEIN NAPH"/>
    <property type="match status" value="1"/>
</dbReference>
<dbReference type="Pfam" id="PF00037">
    <property type="entry name" value="Fer4"/>
    <property type="match status" value="1"/>
</dbReference>
<evidence type="ECO:0000256" key="3">
    <source>
        <dbReference type="ARBA" id="ARBA00022723"/>
    </source>
</evidence>
<evidence type="ECO:0000256" key="7">
    <source>
        <dbReference type="SAM" id="Phobius"/>
    </source>
</evidence>
<dbReference type="InterPro" id="IPR017896">
    <property type="entry name" value="4Fe4S_Fe-S-bd"/>
</dbReference>
<feature type="transmembrane region" description="Helical" evidence="7">
    <location>
        <begin position="44"/>
        <end position="69"/>
    </location>
</feature>
<dbReference type="PANTHER" id="PTHR30176">
    <property type="entry name" value="FERREDOXIN-TYPE PROTEIN NAPH"/>
    <property type="match status" value="1"/>
</dbReference>
<evidence type="ECO:0000256" key="2">
    <source>
        <dbReference type="ARBA" id="ARBA00022485"/>
    </source>
</evidence>
<keyword evidence="7" id="KW-1133">Transmembrane helix</keyword>
<reference evidence="9" key="1">
    <citation type="journal article" date="2020" name="Biotechnol. Biofuels">
        <title>New insights from the biogas microbiome by comprehensive genome-resolved metagenomics of nearly 1600 species originating from multiple anaerobic digesters.</title>
        <authorList>
            <person name="Campanaro S."/>
            <person name="Treu L."/>
            <person name="Rodriguez-R L.M."/>
            <person name="Kovalovszki A."/>
            <person name="Ziels R.M."/>
            <person name="Maus I."/>
            <person name="Zhu X."/>
            <person name="Kougias P.G."/>
            <person name="Basile A."/>
            <person name="Luo G."/>
            <person name="Schluter A."/>
            <person name="Konstantinidis K.T."/>
            <person name="Angelidaki I."/>
        </authorList>
    </citation>
    <scope>NUCLEOTIDE SEQUENCE</scope>
    <source>
        <strain evidence="9">AS06rmzACSIP_7</strain>
    </source>
</reference>
<keyword evidence="7" id="KW-0472">Membrane</keyword>
<dbReference type="PROSITE" id="PS00198">
    <property type="entry name" value="4FE4S_FER_1"/>
    <property type="match status" value="1"/>
</dbReference>
<reference evidence="9" key="2">
    <citation type="submission" date="2020-01" db="EMBL/GenBank/DDBJ databases">
        <authorList>
            <person name="Campanaro S."/>
        </authorList>
    </citation>
    <scope>NUCLEOTIDE SEQUENCE</scope>
    <source>
        <strain evidence="9">AS06rmzACSIP_7</strain>
    </source>
</reference>
<keyword evidence="2" id="KW-0004">4Fe-4S</keyword>